<dbReference type="AlphaFoldDB" id="A0A8S1AIL6"/>
<dbReference type="OrthoDB" id="5984724at2759"/>
<evidence type="ECO:0000313" key="2">
    <source>
        <dbReference type="EMBL" id="CAB3257987.1"/>
    </source>
</evidence>
<sequence length="118" mass="13539">MEALYELPADKENRECTKVVTTESTSTSRVKLPPVNIPRFADNYEDWISLCDLFNALVINDERLSNMEKYHCLCSSVNGDAETALKNLAVSGSNFESEWSILENRYYNKRIIVNNVLR</sequence>
<dbReference type="InterPro" id="IPR005312">
    <property type="entry name" value="DUF1759"/>
</dbReference>
<evidence type="ECO:0000313" key="1">
    <source>
        <dbReference type="EMBL" id="CAB3244596.1"/>
    </source>
</evidence>
<comment type="caution">
    <text evidence="1">The sequence shown here is derived from an EMBL/GenBank/DDBJ whole genome shotgun (WGS) entry which is preliminary data.</text>
</comment>
<name>A0A8S1AIL6_ARCPL</name>
<dbReference type="EMBL" id="CADEBC010000594">
    <property type="protein sequence ID" value="CAB3257987.1"/>
    <property type="molecule type" value="Genomic_DNA"/>
</dbReference>
<dbReference type="Proteomes" id="UP000494256">
    <property type="component" value="Unassembled WGS sequence"/>
</dbReference>
<proteinExistence type="predicted"/>
<accession>A0A8S1AIL6</accession>
<protein>
    <submittedName>
        <fullName evidence="1">Uncharacterized protein</fullName>
    </submittedName>
</protein>
<evidence type="ECO:0000313" key="3">
    <source>
        <dbReference type="Proteomes" id="UP000494106"/>
    </source>
</evidence>
<dbReference type="EMBL" id="CADEBD010000320">
    <property type="protein sequence ID" value="CAB3244596.1"/>
    <property type="molecule type" value="Genomic_DNA"/>
</dbReference>
<evidence type="ECO:0000313" key="4">
    <source>
        <dbReference type="Proteomes" id="UP000494256"/>
    </source>
</evidence>
<dbReference type="Proteomes" id="UP000494106">
    <property type="component" value="Unassembled WGS sequence"/>
</dbReference>
<reference evidence="3 4" key="1">
    <citation type="submission" date="2020-04" db="EMBL/GenBank/DDBJ databases">
        <authorList>
            <person name="Wallbank WR R."/>
            <person name="Pardo Diaz C."/>
            <person name="Kozak K."/>
            <person name="Martin S."/>
            <person name="Jiggins C."/>
            <person name="Moest M."/>
            <person name="Warren A I."/>
            <person name="Byers J.R.P. K."/>
            <person name="Montejo-Kovacevich G."/>
            <person name="Yen C E."/>
        </authorList>
    </citation>
    <scope>NUCLEOTIDE SEQUENCE [LARGE SCALE GENOMIC DNA]</scope>
</reference>
<gene>
    <name evidence="1" type="ORF">APLA_LOCUS10795</name>
    <name evidence="2" type="ORF">APLA_LOCUS16320</name>
</gene>
<dbReference type="Pfam" id="PF03564">
    <property type="entry name" value="DUF1759"/>
    <property type="match status" value="1"/>
</dbReference>
<organism evidence="1 4">
    <name type="scientific">Arctia plantaginis</name>
    <name type="common">Wood tiger moth</name>
    <name type="synonym">Phalaena plantaginis</name>
    <dbReference type="NCBI Taxonomy" id="874455"/>
    <lineage>
        <taxon>Eukaryota</taxon>
        <taxon>Metazoa</taxon>
        <taxon>Ecdysozoa</taxon>
        <taxon>Arthropoda</taxon>
        <taxon>Hexapoda</taxon>
        <taxon>Insecta</taxon>
        <taxon>Pterygota</taxon>
        <taxon>Neoptera</taxon>
        <taxon>Endopterygota</taxon>
        <taxon>Lepidoptera</taxon>
        <taxon>Glossata</taxon>
        <taxon>Ditrysia</taxon>
        <taxon>Noctuoidea</taxon>
        <taxon>Erebidae</taxon>
        <taxon>Arctiinae</taxon>
        <taxon>Arctia</taxon>
    </lineage>
</organism>
<keyword evidence="3" id="KW-1185">Reference proteome</keyword>